<organism evidence="2">
    <name type="scientific">uncultured Gemmatimonadota bacterium</name>
    <dbReference type="NCBI Taxonomy" id="203437"/>
    <lineage>
        <taxon>Bacteria</taxon>
        <taxon>Pseudomonadati</taxon>
        <taxon>Gemmatimonadota</taxon>
        <taxon>environmental samples</taxon>
    </lineage>
</organism>
<name>A0A6J4MY84_9BACT</name>
<feature type="region of interest" description="Disordered" evidence="1">
    <location>
        <begin position="1"/>
        <end position="112"/>
    </location>
</feature>
<sequence>VPAAERVLCAGSGRFPGRARRPPRIRPVARRGAALPPGAGGPRERADRGRRGRGAGSRAAGRRGALRPRRHPAVGRHRAHARAGHLGGPAPPGGRLRGRTRRRRARGRGGGA</sequence>
<dbReference type="AlphaFoldDB" id="A0A6J4MY84"/>
<feature type="compositionally biased region" description="Basic residues" evidence="1">
    <location>
        <begin position="17"/>
        <end position="29"/>
    </location>
</feature>
<feature type="non-terminal residue" evidence="2">
    <location>
        <position position="112"/>
    </location>
</feature>
<protein>
    <submittedName>
        <fullName evidence="2">Uncharacterized protein</fullName>
    </submittedName>
</protein>
<proteinExistence type="predicted"/>
<gene>
    <name evidence="2" type="ORF">AVDCRST_MAG68-5370</name>
</gene>
<feature type="compositionally biased region" description="Basic residues" evidence="1">
    <location>
        <begin position="96"/>
        <end position="112"/>
    </location>
</feature>
<reference evidence="2" key="1">
    <citation type="submission" date="2020-02" db="EMBL/GenBank/DDBJ databases">
        <authorList>
            <person name="Meier V. D."/>
        </authorList>
    </citation>
    <scope>NUCLEOTIDE SEQUENCE</scope>
    <source>
        <strain evidence="2">AVDCRST_MAG68</strain>
    </source>
</reference>
<feature type="compositionally biased region" description="Basic residues" evidence="1">
    <location>
        <begin position="60"/>
        <end position="83"/>
    </location>
</feature>
<accession>A0A6J4MY84</accession>
<feature type="non-terminal residue" evidence="2">
    <location>
        <position position="1"/>
    </location>
</feature>
<dbReference type="EMBL" id="CADCTW010000240">
    <property type="protein sequence ID" value="CAA9369606.1"/>
    <property type="molecule type" value="Genomic_DNA"/>
</dbReference>
<evidence type="ECO:0000313" key="2">
    <source>
        <dbReference type="EMBL" id="CAA9369606.1"/>
    </source>
</evidence>
<evidence type="ECO:0000256" key="1">
    <source>
        <dbReference type="SAM" id="MobiDB-lite"/>
    </source>
</evidence>